<comment type="similarity">
    <text evidence="3 10">Belongs to the eukaryotic release factor 1 family. Pelota subfamily.</text>
</comment>
<dbReference type="InterPro" id="IPR005142">
    <property type="entry name" value="eRF1_3"/>
</dbReference>
<dbReference type="InterPro" id="IPR042226">
    <property type="entry name" value="eFR1_2_sf"/>
</dbReference>
<dbReference type="PhylomeDB" id="A0A060SVW2"/>
<reference evidence="12" key="1">
    <citation type="submission" date="2014-02" db="EMBL/GenBank/DDBJ databases">
        <authorList>
            <person name="Genoscope - CEA"/>
        </authorList>
    </citation>
    <scope>NUCLEOTIDE SEQUENCE</scope>
    <source>
        <strain evidence="12">LS3</strain>
    </source>
</reference>
<evidence type="ECO:0000259" key="11">
    <source>
        <dbReference type="SMART" id="SM01194"/>
    </source>
</evidence>
<dbReference type="InterPro" id="IPR005140">
    <property type="entry name" value="eRF1_Pelota-like_N"/>
</dbReference>
<dbReference type="Pfam" id="PF03465">
    <property type="entry name" value="eRF1_3"/>
    <property type="match status" value="1"/>
</dbReference>
<dbReference type="GO" id="GO:0070966">
    <property type="term" value="P:nuclear-transcribed mRNA catabolic process, no-go decay"/>
    <property type="evidence" value="ECO:0007669"/>
    <property type="project" value="InterPro"/>
</dbReference>
<reference evidence="12" key="2">
    <citation type="submission" date="2014-06" db="EMBL/GenBank/DDBJ databases">
        <title>The complete genome of Blastobotrys (Arxula) adeninivorans LS3 - a yeast of biotechnological interest.</title>
        <authorList>
            <person name="Kunze G."/>
            <person name="Gaillardin C."/>
            <person name="Czernicka M."/>
            <person name="Durrens P."/>
            <person name="Martin T."/>
            <person name="Boer E."/>
            <person name="Gabaldon T."/>
            <person name="Cruz J."/>
            <person name="Talla E."/>
            <person name="Marck C."/>
            <person name="Goffeau A."/>
            <person name="Barbe V."/>
            <person name="Baret P."/>
            <person name="Baronian K."/>
            <person name="Beier S."/>
            <person name="Bleykasten C."/>
            <person name="Bode R."/>
            <person name="Casaregola S."/>
            <person name="Despons L."/>
            <person name="Fairhead C."/>
            <person name="Giersberg M."/>
            <person name="Gierski P."/>
            <person name="Hahnel U."/>
            <person name="Hartmann A."/>
            <person name="Jankowska D."/>
            <person name="Jubin C."/>
            <person name="Jung P."/>
            <person name="Lafontaine I."/>
            <person name="Leh-Louis V."/>
            <person name="Lemaire M."/>
            <person name="Marcet-Houben M."/>
            <person name="Mascher M."/>
            <person name="Morel G."/>
            <person name="Richard G.-F."/>
            <person name="Riechen J."/>
            <person name="Sacerdot C."/>
            <person name="Sarkar A."/>
            <person name="Savel G."/>
            <person name="Schacherer J."/>
            <person name="Sherman D."/>
            <person name="Straub M.-L."/>
            <person name="Stein N."/>
            <person name="Thierry A."/>
            <person name="Trautwein-Schult A."/>
            <person name="Westhof E."/>
            <person name="Worch S."/>
            <person name="Dujon B."/>
            <person name="Souciet J.-L."/>
            <person name="Wincker P."/>
            <person name="Scholz U."/>
            <person name="Neuveglise N."/>
        </authorList>
    </citation>
    <scope>NUCLEOTIDE SEQUENCE</scope>
    <source>
        <strain evidence="12">LS3</strain>
    </source>
</reference>
<dbReference type="InterPro" id="IPR029064">
    <property type="entry name" value="Ribosomal_eL30-like_sf"/>
</dbReference>
<keyword evidence="8" id="KW-0469">Meiosis</keyword>
<dbReference type="InterPro" id="IPR004405">
    <property type="entry name" value="TF_pelota"/>
</dbReference>
<keyword evidence="9" id="KW-0131">Cell cycle</keyword>
<dbReference type="FunFam" id="3.30.1330.30:FF:000008">
    <property type="entry name" value="Protein pelota homolog"/>
    <property type="match status" value="1"/>
</dbReference>
<dbReference type="GO" id="GO:0051321">
    <property type="term" value="P:meiotic cell cycle"/>
    <property type="evidence" value="ECO:0007669"/>
    <property type="project" value="UniProtKB-KW"/>
</dbReference>
<dbReference type="GO" id="GO:0051301">
    <property type="term" value="P:cell division"/>
    <property type="evidence" value="ECO:0007669"/>
    <property type="project" value="UniProtKB-KW"/>
</dbReference>
<dbReference type="SMART" id="SM01194">
    <property type="entry name" value="eRF1_1"/>
    <property type="match status" value="1"/>
</dbReference>
<evidence type="ECO:0000256" key="10">
    <source>
        <dbReference type="RuleBase" id="RU362019"/>
    </source>
</evidence>
<dbReference type="FunFam" id="2.30.30.870:FF:000001">
    <property type="entry name" value="Protein pelota homolog"/>
    <property type="match status" value="1"/>
</dbReference>
<dbReference type="InterPro" id="IPR005141">
    <property type="entry name" value="eRF1_2"/>
</dbReference>
<dbReference type="Gene3D" id="3.30.420.60">
    <property type="entry name" value="eRF1 domain 2"/>
    <property type="match status" value="1"/>
</dbReference>
<comment type="subcellular location">
    <subcellularLocation>
        <location evidence="2 10">Cytoplasm</location>
    </subcellularLocation>
</comment>
<dbReference type="Gene3D" id="2.30.30.870">
    <property type="entry name" value="Pelota, domain A"/>
    <property type="match status" value="1"/>
</dbReference>
<dbReference type="GO" id="GO:0071025">
    <property type="term" value="P:RNA surveillance"/>
    <property type="evidence" value="ECO:0007669"/>
    <property type="project" value="InterPro"/>
</dbReference>
<organism evidence="12">
    <name type="scientific">Blastobotrys adeninivorans</name>
    <name type="common">Yeast</name>
    <name type="synonym">Arxula adeninivorans</name>
    <dbReference type="NCBI Taxonomy" id="409370"/>
    <lineage>
        <taxon>Eukaryota</taxon>
        <taxon>Fungi</taxon>
        <taxon>Dikarya</taxon>
        <taxon>Ascomycota</taxon>
        <taxon>Saccharomycotina</taxon>
        <taxon>Dipodascomycetes</taxon>
        <taxon>Dipodascales</taxon>
        <taxon>Trichomonascaceae</taxon>
        <taxon>Blastobotrys</taxon>
    </lineage>
</organism>
<dbReference type="NCBIfam" id="TIGR00111">
    <property type="entry name" value="pelota"/>
    <property type="match status" value="1"/>
</dbReference>
<evidence type="ECO:0000256" key="3">
    <source>
        <dbReference type="ARBA" id="ARBA00009504"/>
    </source>
</evidence>
<dbReference type="InterPro" id="IPR058547">
    <property type="entry name" value="Pelota_N"/>
</dbReference>
<dbReference type="GO" id="GO:0006412">
    <property type="term" value="P:translation"/>
    <property type="evidence" value="ECO:0007669"/>
    <property type="project" value="UniProtKB-ARBA"/>
</dbReference>
<dbReference type="GO" id="GO:0005737">
    <property type="term" value="C:cytoplasm"/>
    <property type="evidence" value="ECO:0007669"/>
    <property type="project" value="UniProtKB-SubCell"/>
</dbReference>
<gene>
    <name evidence="12" type="ORF">GNLVRS02_ARAD1A00616g</name>
</gene>
<dbReference type="InterPro" id="IPR038069">
    <property type="entry name" value="Pelota/DOM34_N"/>
</dbReference>
<evidence type="ECO:0000256" key="5">
    <source>
        <dbReference type="ARBA" id="ARBA00022618"/>
    </source>
</evidence>
<evidence type="ECO:0000313" key="12">
    <source>
        <dbReference type="EMBL" id="CDP33050.1"/>
    </source>
</evidence>
<evidence type="ECO:0000256" key="1">
    <source>
        <dbReference type="ARBA" id="ARBA00001968"/>
    </source>
</evidence>
<keyword evidence="4 10" id="KW-0963">Cytoplasm</keyword>
<dbReference type="SUPFAM" id="SSF159065">
    <property type="entry name" value="Dom34/Pelota N-terminal domain-like"/>
    <property type="match status" value="1"/>
</dbReference>
<dbReference type="GO" id="GO:0070651">
    <property type="term" value="P:nonfunctional rRNA decay"/>
    <property type="evidence" value="ECO:0007669"/>
    <property type="project" value="TreeGrafter"/>
</dbReference>
<comment type="cofactor">
    <cofactor evidence="1 10">
        <name>a divalent metal cation</name>
        <dbReference type="ChEBI" id="CHEBI:60240"/>
    </cofactor>
</comment>
<proteinExistence type="inferred from homology"/>
<protein>
    <recommendedName>
        <fullName evidence="10">Protein DOM34 homolog</fullName>
    </recommendedName>
</protein>
<comment type="function">
    <text evidence="10">Component of the Dom34-Hbs1 complex, a complex that recognizes stalled ribosomes and triggers the No-Go Decay (NGD) pathway (PubMed:20890290). In the Dom34-Hbs1 complex, dom34 recognizes ribosomes stalled at the 3' end of an mRNA and engages stalled ribosomes by destabilizing mRNA in the mRNA channel. Following ribosome-binding, the Dom34-Hbs1 complex promotes the disassembly of stalled ribosomes, followed by degradation of damaged mRNAs as part of the NGD pathway.</text>
</comment>
<evidence type="ECO:0000256" key="2">
    <source>
        <dbReference type="ARBA" id="ARBA00004496"/>
    </source>
</evidence>
<accession>A0A060SVW2</accession>
<dbReference type="SUPFAM" id="SSF55315">
    <property type="entry name" value="L30e-like"/>
    <property type="match status" value="1"/>
</dbReference>
<dbReference type="Pfam" id="PF26356">
    <property type="entry name" value="Pelota_N"/>
    <property type="match status" value="1"/>
</dbReference>
<dbReference type="PANTHER" id="PTHR10853">
    <property type="entry name" value="PELOTA"/>
    <property type="match status" value="1"/>
</dbReference>
<keyword evidence="5" id="KW-0132">Cell division</keyword>
<keyword evidence="7" id="KW-0498">Mitosis</keyword>
<evidence type="ECO:0000256" key="4">
    <source>
        <dbReference type="ARBA" id="ARBA00022490"/>
    </source>
</evidence>
<evidence type="ECO:0000256" key="7">
    <source>
        <dbReference type="ARBA" id="ARBA00022776"/>
    </source>
</evidence>
<evidence type="ECO:0000256" key="6">
    <source>
        <dbReference type="ARBA" id="ARBA00022723"/>
    </source>
</evidence>
<feature type="domain" description="eRF1/Pelota-like N-terminal" evidence="11">
    <location>
        <begin position="1"/>
        <end position="129"/>
    </location>
</feature>
<dbReference type="PANTHER" id="PTHR10853:SF0">
    <property type="entry name" value="PROTEIN PELOTA HOMOLOG"/>
    <property type="match status" value="1"/>
</dbReference>
<dbReference type="GO" id="GO:0070481">
    <property type="term" value="P:nuclear-transcribed mRNA catabolic process, non-stop decay"/>
    <property type="evidence" value="ECO:0007669"/>
    <property type="project" value="InterPro"/>
</dbReference>
<dbReference type="GO" id="GO:0046872">
    <property type="term" value="F:metal ion binding"/>
    <property type="evidence" value="ECO:0007669"/>
    <property type="project" value="UniProtKB-KW"/>
</dbReference>
<dbReference type="Gene3D" id="3.30.1330.30">
    <property type="match status" value="1"/>
</dbReference>
<dbReference type="EMBL" id="HG937691">
    <property type="protein sequence ID" value="CDP33050.1"/>
    <property type="molecule type" value="Genomic_DNA"/>
</dbReference>
<dbReference type="SUPFAM" id="SSF53137">
    <property type="entry name" value="Translational machinery components"/>
    <property type="match status" value="1"/>
</dbReference>
<keyword evidence="6 10" id="KW-0479">Metal-binding</keyword>
<name>A0A060SVW2_BLAAD</name>
<dbReference type="FunFam" id="3.30.420.60:FF:000004">
    <property type="entry name" value="Protein DOM34 homolog"/>
    <property type="match status" value="1"/>
</dbReference>
<dbReference type="Pfam" id="PF03464">
    <property type="entry name" value="eRF1_2"/>
    <property type="match status" value="1"/>
</dbReference>
<dbReference type="GO" id="GO:0032790">
    <property type="term" value="P:ribosome disassembly"/>
    <property type="evidence" value="ECO:0007669"/>
    <property type="project" value="TreeGrafter"/>
</dbReference>
<dbReference type="AlphaFoldDB" id="A0A060SVW2"/>
<evidence type="ECO:0000256" key="9">
    <source>
        <dbReference type="ARBA" id="ARBA00023306"/>
    </source>
</evidence>
<evidence type="ECO:0000256" key="8">
    <source>
        <dbReference type="ARBA" id="ARBA00023254"/>
    </source>
</evidence>
<sequence length="382" mass="43116">MKLIRKKLEKDKSGEMTLCPEEGEDMWHCFNLIAEGDELEAWSHRRIIKDGVKGSGGERKLLKLRMRVETTDFEAEDCTLRIKGRVTVDHEDVSAGTYHTFTLEVQRNFTIYKQEWDAVALEIVDNAVQPDKRAEIGAIVMEEGVAHLCLLTDSLTFLRQKVEQSIPRKKRGDNAAYEKGVKRFYDSVYSAMERNFDLDQLKVILLASPGFVARGYLDHMLSAATTNGNTSLLKQKSKFVVAHSSTGYLQGLEEALKDPSVQTQLANTRYARETAALEQFFKILNDDDMRAWYGPRHVQAAAEKGAIGTLMITDSLFRSADIPTRRKYIAMVEELRNSGREALVFSTMHPSGKELADLGGIACILLYPDPELDDIEDWDQGL</sequence>
<dbReference type="GO" id="GO:1990533">
    <property type="term" value="C:Dom34-Hbs1 complex"/>
    <property type="evidence" value="ECO:0007669"/>
    <property type="project" value="UniProtKB-ARBA"/>
</dbReference>